<reference evidence="2" key="1">
    <citation type="journal article" date="2023" name="PhytoFront">
        <title>Draft Genome Resources of Seven Strains of Tilletia horrida, Causal Agent of Kernel Smut of Rice.</title>
        <authorList>
            <person name="Khanal S."/>
            <person name="Antony Babu S."/>
            <person name="Zhou X.G."/>
        </authorList>
    </citation>
    <scope>NUCLEOTIDE SEQUENCE</scope>
    <source>
        <strain evidence="2">TX6</strain>
    </source>
</reference>
<feature type="compositionally biased region" description="Low complexity" evidence="1">
    <location>
        <begin position="182"/>
        <end position="194"/>
    </location>
</feature>
<feature type="region of interest" description="Disordered" evidence="1">
    <location>
        <begin position="408"/>
        <end position="429"/>
    </location>
</feature>
<feature type="compositionally biased region" description="Acidic residues" evidence="1">
    <location>
        <begin position="340"/>
        <end position="356"/>
    </location>
</feature>
<feature type="compositionally biased region" description="Basic and acidic residues" evidence="1">
    <location>
        <begin position="357"/>
        <end position="366"/>
    </location>
</feature>
<evidence type="ECO:0000313" key="2">
    <source>
        <dbReference type="EMBL" id="KAK0548369.1"/>
    </source>
</evidence>
<keyword evidence="3" id="KW-1185">Reference proteome</keyword>
<feature type="region of interest" description="Disordered" evidence="1">
    <location>
        <begin position="908"/>
        <end position="931"/>
    </location>
</feature>
<feature type="region of interest" description="Disordered" evidence="1">
    <location>
        <begin position="1"/>
        <end position="198"/>
    </location>
</feature>
<dbReference type="AlphaFoldDB" id="A0AAN6GQD0"/>
<feature type="compositionally biased region" description="Low complexity" evidence="1">
    <location>
        <begin position="1"/>
        <end position="15"/>
    </location>
</feature>
<sequence length="1066" mass="115513">MNASGAAAPASPSSSKTLSILPTTPKTDTRIAQAGQRGSDPRARGYPEGMFSTPSRRMIPEIVIPTSEPRTDEVSGISDSSSLSSRRSTALSPHKRRYPMSPLGHASASKKRRHEGSPLRQSSKLNRDGMLSDARTSGRDGSPLKSGSSSSSNSASDSDDELPELAPPVRNQAASRIQPRRAAAGSGSTSGLSAINKVPRTVVPVIQPAKRAPILKTSLGTNLSIAAMLKRKKEQARLGTDLDGMDEADALVRETEERETEALRRKLAKETEEKERREVEAMQRELDQAFLSPKASRKISAPEGQISQTSTGETSSNNSAGPSKELARHTEKAEGGCDSDGMDEESSSSQSDDEEELNRPQKKGEQTAHSSAQTDQRLSGVTRTLQDADIDGRDALLGIIASDHGIKTERKEAEAAARGRKRPRTRQDDVWRPGRVELPKFVVGSMLQSKPLGSLFHTALKDGPWALVAVLQQLSHLVRRPEIAEGEMLFLLNASVYGVDSRYTNAPLGGAAIATAPAGIFPGASYAYAHPWRMARRERQAVSEAACKLVDSLTRPPLMTRPQNDATAPARLNAIAGPWAVQLLANLGAAPSYLEKLQTHQNPEENFRRPKSVPRQVRKMLRNLTASRGRRGQGVGEGDDAIKIDPEKCDGPGVGNIDAKVSEDLCRVGWLSLEERSEALTRFGVVIRALCEKNILSLSLKADLTVMLAAFCGAPPEDAGTQHFGATVQALLDTAYIDWTYEEELAGRVFKAYKDRSVTSLATMLRALPAASIQNRAFSRAVAWQALEHAYEHLHKPGTDIDSAMKGVEDGSAADDRAVNLIAKHDLALIRDLVTTHDDAGPFWISTAADEARNAGEDGSSSKETADGKPAPTQSLPGRRLTDYDELTAWAEIVSVALSDIAVQATSFKKQTDGQQTASGPSDLTPTLNRRQPRPAKASLLLATRPFAAAIQESNLRAGDSQPEQQVVTSSVVPEPDAERIRMLNTISKGLRGVFNKIVDFRGSSLERSRAKDSIQRIHIRLHYLVAFYFNNGRVGEQLKLSEIYANEQQPEEAQAAIRSDDDWSE</sequence>
<accession>A0AAN6GQD0</accession>
<feature type="compositionally biased region" description="Polar residues" evidence="1">
    <location>
        <begin position="305"/>
        <end position="321"/>
    </location>
</feature>
<protein>
    <submittedName>
        <fullName evidence="2">Uncharacterized protein</fullName>
    </submittedName>
</protein>
<dbReference type="EMBL" id="JAPDMZ010000137">
    <property type="protein sequence ID" value="KAK0548369.1"/>
    <property type="molecule type" value="Genomic_DNA"/>
</dbReference>
<comment type="caution">
    <text evidence="2">The sequence shown here is derived from an EMBL/GenBank/DDBJ whole genome shotgun (WGS) entry which is preliminary data.</text>
</comment>
<dbReference type="Proteomes" id="UP001176517">
    <property type="component" value="Unassembled WGS sequence"/>
</dbReference>
<feature type="compositionally biased region" description="Low complexity" evidence="1">
    <location>
        <begin position="75"/>
        <end position="92"/>
    </location>
</feature>
<name>A0AAN6GQD0_9BASI</name>
<feature type="region of interest" description="Disordered" evidence="1">
    <location>
        <begin position="252"/>
        <end position="381"/>
    </location>
</feature>
<feature type="compositionally biased region" description="Polar residues" evidence="1">
    <location>
        <begin position="367"/>
        <end position="381"/>
    </location>
</feature>
<feature type="compositionally biased region" description="Low complexity" evidence="1">
    <location>
        <begin position="146"/>
        <end position="156"/>
    </location>
</feature>
<feature type="compositionally biased region" description="Polar residues" evidence="1">
    <location>
        <begin position="908"/>
        <end position="930"/>
    </location>
</feature>
<feature type="compositionally biased region" description="Basic and acidic residues" evidence="1">
    <location>
        <begin position="252"/>
        <end position="287"/>
    </location>
</feature>
<feature type="region of interest" description="Disordered" evidence="1">
    <location>
        <begin position="852"/>
        <end position="880"/>
    </location>
</feature>
<proteinExistence type="predicted"/>
<feature type="compositionally biased region" description="Basic and acidic residues" evidence="1">
    <location>
        <begin position="325"/>
        <end position="335"/>
    </location>
</feature>
<gene>
    <name evidence="2" type="ORF">OC846_004499</name>
</gene>
<feature type="compositionally biased region" description="Polar residues" evidence="1">
    <location>
        <begin position="16"/>
        <end position="26"/>
    </location>
</feature>
<feature type="compositionally biased region" description="Basic and acidic residues" evidence="1">
    <location>
        <begin position="852"/>
        <end position="867"/>
    </location>
</feature>
<evidence type="ECO:0000313" key="3">
    <source>
        <dbReference type="Proteomes" id="UP001176517"/>
    </source>
</evidence>
<evidence type="ECO:0000256" key="1">
    <source>
        <dbReference type="SAM" id="MobiDB-lite"/>
    </source>
</evidence>
<feature type="compositionally biased region" description="Basic and acidic residues" evidence="1">
    <location>
        <begin position="408"/>
        <end position="417"/>
    </location>
</feature>
<feature type="region of interest" description="Disordered" evidence="1">
    <location>
        <begin position="628"/>
        <end position="647"/>
    </location>
</feature>
<organism evidence="2 3">
    <name type="scientific">Tilletia horrida</name>
    <dbReference type="NCBI Taxonomy" id="155126"/>
    <lineage>
        <taxon>Eukaryota</taxon>
        <taxon>Fungi</taxon>
        <taxon>Dikarya</taxon>
        <taxon>Basidiomycota</taxon>
        <taxon>Ustilaginomycotina</taxon>
        <taxon>Exobasidiomycetes</taxon>
        <taxon>Tilletiales</taxon>
        <taxon>Tilletiaceae</taxon>
        <taxon>Tilletia</taxon>
    </lineage>
</organism>